<accession>A0ABT4UNV4</accession>
<keyword evidence="4" id="KW-0547">Nucleotide-binding</keyword>
<dbReference type="Gene3D" id="2.60.40.10">
    <property type="entry name" value="Immunoglobulins"/>
    <property type="match status" value="1"/>
</dbReference>
<dbReference type="SUPFAM" id="SSF47384">
    <property type="entry name" value="Homodimeric domain of signal transducing histidine kinase"/>
    <property type="match status" value="1"/>
</dbReference>
<evidence type="ECO:0000256" key="1">
    <source>
        <dbReference type="ARBA" id="ARBA00022553"/>
    </source>
</evidence>
<dbReference type="Gene3D" id="3.30.565.10">
    <property type="entry name" value="Histidine kinase-like ATPase, C-terminal domain"/>
    <property type="match status" value="1"/>
</dbReference>
<dbReference type="SUPFAM" id="SSF55874">
    <property type="entry name" value="ATPase domain of HSP90 chaperone/DNA topoisomerase II/histidine kinase"/>
    <property type="match status" value="1"/>
</dbReference>
<dbReference type="InterPro" id="IPR015943">
    <property type="entry name" value="WD40/YVTN_repeat-like_dom_sf"/>
</dbReference>
<dbReference type="InterPro" id="IPR003594">
    <property type="entry name" value="HATPase_dom"/>
</dbReference>
<evidence type="ECO:0000259" key="3">
    <source>
        <dbReference type="PROSITE" id="PS50109"/>
    </source>
</evidence>
<feature type="domain" description="Histidine kinase" evidence="3">
    <location>
        <begin position="807"/>
        <end position="1012"/>
    </location>
</feature>
<keyword evidence="2" id="KW-0812">Transmembrane</keyword>
<sequence length="1012" mass="116803">MQRFQLIFVIFFILINGISAQSISYGNGVVIRKYTQENGLSQNSIRDLVIDQNNFCWIASEMGVTRFDGKSFKNYSSDLMDSVSSNRFVLFSKTSKGLYVTNLDYQTLKINVDDKNIIPAPKRFAEGLFLGNNGKFINPAKTKLHPFVKNTISSYSNETPVYSSTFVESDSSGYFYSGNNLIYFKGKDYSIISNKAELSGEYDFYEGNKYFLIKNTGYELYIDGKLVKSGIKIPNINNSFYKVNKESLETDYIIQSRHLSPNYYVDSLNNIYEIKITVDNNVYLEKIFDRLPIKLINVIHFDKENDQYFIGTSAAGLYIVKKSLFLNLADDAVLDGAIYYQYQYNDTTIFTKNLLISKKKTYVFPYDSFRDLRYSFKCQDKYYAVTSKAILKINSLEGNVPETVYNFDYYVSNAHYDSSNHILNVFSVNGWLELNIPELTVKKQVLFENKFIIYGFTSILKDTFLCYTNKGLKWYDRKSNHFFKTILPSSIIRSAYYSSPDNLWVTTYGNGFFLYRKGVLVRLPDGPRNALKSAHAIFNDNKGHFWITTNNGLYKVKIKELLDYALGKSENVYYYLFDRSDGIITTEFNGGIIPKSYLLMPDSTLSLPSMQGVIWFNPFKTKVCVPKAPIFISEIYYNNKIYRGDPFDIQLNYGDAKQIKIKIVSPYFGNPLNIALEYSINDDPIYFEINQDGFITFNNMAYGEHSITVKKKGINSDDSTHRLSFRIHIKPPFYRTALFYGLMAACLLLIIIFIVKRRIKSLKAESEKLEQVVKERTMTLSETIKSLEISEKALEEGNNLRENIIAMILHDLRSPLRFLTTISNDLYKKFDYDDREIYRKKLFDLKVNTFSILNYSENFFTWANSQRDGFTINETSFNLSKLFYDIDEFYTDISKQNKNRLIIEYPEFEIRSDYNILSLIVRNLIDNANKNTQNGIISLKSYCVNNSVIIEISDTGKGLSEQEKEMFTNVITQKLNSGFGNVLILSLLPLIKGKLKVESTLNVGTVFIIKLG</sequence>
<evidence type="ECO:0000313" key="4">
    <source>
        <dbReference type="EMBL" id="MDA3616448.1"/>
    </source>
</evidence>
<gene>
    <name evidence="4" type="ORF">O3P16_16675</name>
</gene>
<keyword evidence="2" id="KW-1133">Transmembrane helix</keyword>
<proteinExistence type="predicted"/>
<comment type="caution">
    <text evidence="4">The sequence shown here is derived from an EMBL/GenBank/DDBJ whole genome shotgun (WGS) entry which is preliminary data.</text>
</comment>
<dbReference type="PANTHER" id="PTHR43547:SF2">
    <property type="entry name" value="HYBRID SIGNAL TRANSDUCTION HISTIDINE KINASE C"/>
    <property type="match status" value="1"/>
</dbReference>
<dbReference type="InterPro" id="IPR005467">
    <property type="entry name" value="His_kinase_dom"/>
</dbReference>
<dbReference type="Pfam" id="PF02518">
    <property type="entry name" value="HATPase_c"/>
    <property type="match status" value="1"/>
</dbReference>
<keyword evidence="5" id="KW-1185">Reference proteome</keyword>
<dbReference type="Gene3D" id="1.10.287.130">
    <property type="match status" value="1"/>
</dbReference>
<dbReference type="PROSITE" id="PS50109">
    <property type="entry name" value="HIS_KIN"/>
    <property type="match status" value="1"/>
</dbReference>
<keyword evidence="1" id="KW-0597">Phosphoprotein</keyword>
<feature type="transmembrane region" description="Helical" evidence="2">
    <location>
        <begin position="737"/>
        <end position="755"/>
    </location>
</feature>
<evidence type="ECO:0000256" key="2">
    <source>
        <dbReference type="SAM" id="Phobius"/>
    </source>
</evidence>
<dbReference type="CDD" id="cd00075">
    <property type="entry name" value="HATPase"/>
    <property type="match status" value="1"/>
</dbReference>
<name>A0ABT4UNV4_9BACT</name>
<protein>
    <submittedName>
        <fullName evidence="4">ATP-binding protein</fullName>
    </submittedName>
</protein>
<dbReference type="Proteomes" id="UP001210231">
    <property type="component" value="Unassembled WGS sequence"/>
</dbReference>
<dbReference type="InterPro" id="IPR013783">
    <property type="entry name" value="Ig-like_fold"/>
</dbReference>
<keyword evidence="4" id="KW-0067">ATP-binding</keyword>
<dbReference type="GO" id="GO:0005524">
    <property type="term" value="F:ATP binding"/>
    <property type="evidence" value="ECO:0007669"/>
    <property type="project" value="UniProtKB-KW"/>
</dbReference>
<dbReference type="SUPFAM" id="SSF63829">
    <property type="entry name" value="Calcium-dependent phosphotriesterase"/>
    <property type="match status" value="2"/>
</dbReference>
<keyword evidence="2" id="KW-0472">Membrane</keyword>
<reference evidence="4 5" key="1">
    <citation type="submission" date="2022-12" db="EMBL/GenBank/DDBJ databases">
        <title>Chitinophagaceae gen. sp. nov., a new member of the family Chitinophagaceae, isolated from soil in a chemical factory.</title>
        <authorList>
            <person name="Ke Z."/>
        </authorList>
    </citation>
    <scope>NUCLEOTIDE SEQUENCE [LARGE SCALE GENOMIC DNA]</scope>
    <source>
        <strain evidence="4 5">LY-5</strain>
    </source>
</reference>
<organism evidence="4 5">
    <name type="scientific">Polluticaenibacter yanchengensis</name>
    <dbReference type="NCBI Taxonomy" id="3014562"/>
    <lineage>
        <taxon>Bacteria</taxon>
        <taxon>Pseudomonadati</taxon>
        <taxon>Bacteroidota</taxon>
        <taxon>Chitinophagia</taxon>
        <taxon>Chitinophagales</taxon>
        <taxon>Chitinophagaceae</taxon>
        <taxon>Polluticaenibacter</taxon>
    </lineage>
</organism>
<dbReference type="RefSeq" id="WP_407032777.1">
    <property type="nucleotide sequence ID" value="NZ_JAQGEF010000030.1"/>
</dbReference>
<dbReference type="Gene3D" id="2.130.10.10">
    <property type="entry name" value="YVTN repeat-like/Quinoprotein amine dehydrogenase"/>
    <property type="match status" value="2"/>
</dbReference>
<dbReference type="PANTHER" id="PTHR43547">
    <property type="entry name" value="TWO-COMPONENT HISTIDINE KINASE"/>
    <property type="match status" value="1"/>
</dbReference>
<dbReference type="InterPro" id="IPR036890">
    <property type="entry name" value="HATPase_C_sf"/>
</dbReference>
<dbReference type="InterPro" id="IPR036097">
    <property type="entry name" value="HisK_dim/P_sf"/>
</dbReference>
<dbReference type="EMBL" id="JAQGEF010000030">
    <property type="protein sequence ID" value="MDA3616448.1"/>
    <property type="molecule type" value="Genomic_DNA"/>
</dbReference>
<evidence type="ECO:0000313" key="5">
    <source>
        <dbReference type="Proteomes" id="UP001210231"/>
    </source>
</evidence>